<keyword evidence="19" id="KW-1185">Reference proteome</keyword>
<feature type="domain" description="Histidine kinase" evidence="15">
    <location>
        <begin position="381"/>
        <end position="601"/>
    </location>
</feature>
<dbReference type="GO" id="GO:0005524">
    <property type="term" value="F:ATP binding"/>
    <property type="evidence" value="ECO:0007669"/>
    <property type="project" value="UniProtKB-KW"/>
</dbReference>
<keyword evidence="7 14" id="KW-0812">Transmembrane</keyword>
<proteinExistence type="predicted"/>
<dbReference type="InterPro" id="IPR035965">
    <property type="entry name" value="PAS-like_dom_sf"/>
</dbReference>
<dbReference type="STRING" id="1471761.B0W44_17560"/>
<evidence type="ECO:0000256" key="8">
    <source>
        <dbReference type="ARBA" id="ARBA00022741"/>
    </source>
</evidence>
<dbReference type="Proteomes" id="UP000188603">
    <property type="component" value="Chromosome"/>
</dbReference>
<dbReference type="Gene3D" id="3.30.450.20">
    <property type="entry name" value="PAS domain"/>
    <property type="match status" value="2"/>
</dbReference>
<keyword evidence="13 14" id="KW-0472">Membrane</keyword>
<dbReference type="SUPFAM" id="SSF158472">
    <property type="entry name" value="HAMP domain-like"/>
    <property type="match status" value="1"/>
</dbReference>
<evidence type="ECO:0000256" key="5">
    <source>
        <dbReference type="ARBA" id="ARBA00022553"/>
    </source>
</evidence>
<evidence type="ECO:0000256" key="9">
    <source>
        <dbReference type="ARBA" id="ARBA00022777"/>
    </source>
</evidence>
<dbReference type="InterPro" id="IPR003661">
    <property type="entry name" value="HisK_dim/P_dom"/>
</dbReference>
<dbReference type="Gene3D" id="1.10.287.130">
    <property type="match status" value="1"/>
</dbReference>
<keyword evidence="4" id="KW-1003">Cell membrane</keyword>
<evidence type="ECO:0000259" key="15">
    <source>
        <dbReference type="PROSITE" id="PS50109"/>
    </source>
</evidence>
<dbReference type="InterPro" id="IPR004358">
    <property type="entry name" value="Sig_transdc_His_kin-like_C"/>
</dbReference>
<comment type="subcellular location">
    <subcellularLocation>
        <location evidence="2">Cell membrane</location>
        <topology evidence="2">Multi-pass membrane protein</topology>
    </subcellularLocation>
</comment>
<dbReference type="NCBIfam" id="NF033092">
    <property type="entry name" value="HK_WalK"/>
    <property type="match status" value="1"/>
</dbReference>
<evidence type="ECO:0000256" key="3">
    <source>
        <dbReference type="ARBA" id="ARBA00012438"/>
    </source>
</evidence>
<evidence type="ECO:0000256" key="10">
    <source>
        <dbReference type="ARBA" id="ARBA00022840"/>
    </source>
</evidence>
<dbReference type="CDD" id="cd18773">
    <property type="entry name" value="PDC1_HK_sensor"/>
    <property type="match status" value="1"/>
</dbReference>
<dbReference type="SUPFAM" id="SSF47384">
    <property type="entry name" value="Homodimeric domain of signal transducing histidine kinase"/>
    <property type="match status" value="1"/>
</dbReference>
<feature type="transmembrane region" description="Helical" evidence="14">
    <location>
        <begin position="12"/>
        <end position="34"/>
    </location>
</feature>
<dbReference type="Gene3D" id="3.30.565.10">
    <property type="entry name" value="Histidine kinase-like ATPase, C-terminal domain"/>
    <property type="match status" value="1"/>
</dbReference>
<dbReference type="SMART" id="SM00387">
    <property type="entry name" value="HATPase_c"/>
    <property type="match status" value="1"/>
</dbReference>
<evidence type="ECO:0000256" key="7">
    <source>
        <dbReference type="ARBA" id="ARBA00022692"/>
    </source>
</evidence>
<evidence type="ECO:0000313" key="18">
    <source>
        <dbReference type="EMBL" id="AQS57277.1"/>
    </source>
</evidence>
<dbReference type="PRINTS" id="PR00344">
    <property type="entry name" value="BCTRLSENSOR"/>
</dbReference>
<dbReference type="FunFam" id="3.30.565.10:FF:000006">
    <property type="entry name" value="Sensor histidine kinase WalK"/>
    <property type="match status" value="1"/>
</dbReference>
<feature type="domain" description="HAMP" evidence="17">
    <location>
        <begin position="203"/>
        <end position="255"/>
    </location>
</feature>
<accession>A0A1U9KB26</accession>
<keyword evidence="9" id="KW-0418">Kinase</keyword>
<dbReference type="SUPFAM" id="SSF103190">
    <property type="entry name" value="Sensory domain-like"/>
    <property type="match status" value="1"/>
</dbReference>
<dbReference type="GO" id="GO:0030295">
    <property type="term" value="F:protein kinase activator activity"/>
    <property type="evidence" value="ECO:0007669"/>
    <property type="project" value="TreeGrafter"/>
</dbReference>
<evidence type="ECO:0000256" key="1">
    <source>
        <dbReference type="ARBA" id="ARBA00000085"/>
    </source>
</evidence>
<dbReference type="InterPro" id="IPR036890">
    <property type="entry name" value="HATPase_C_sf"/>
</dbReference>
<keyword evidence="5" id="KW-0597">Phosphoprotein</keyword>
<reference evidence="18 19" key="1">
    <citation type="journal article" date="2015" name="Int. J. Syst. Evol. Microbiol.">
        <title>Novibacillus thermophilus gen. nov., sp. nov., a Gram-staining-negative and moderately thermophilic member of the family Thermoactinomycetaceae.</title>
        <authorList>
            <person name="Yang G."/>
            <person name="Chen J."/>
            <person name="Zhou S."/>
        </authorList>
    </citation>
    <scope>NUCLEOTIDE SEQUENCE [LARGE SCALE GENOMIC DNA]</scope>
    <source>
        <strain evidence="18 19">SG-1</strain>
    </source>
</reference>
<evidence type="ECO:0000256" key="12">
    <source>
        <dbReference type="ARBA" id="ARBA00023012"/>
    </source>
</evidence>
<sequence>MPKIRRLFHTVQWKFVIIYISLILIAMQIIGVYFTRTVEQSFVDNFSESLNYQADSLAINLEPYLSSETGREQEDEDEIAEFIQDFVTLNNAGVQIIDQNGVIVGGSESEKHLIGQKNVQLEVNRALLGSRASDIRSDSMTGQRMMVLAVPVESNDNQVIGAVYLWAPMTDMYSTVRRINSIFATGTVFALLLTVVLGVVLSRTITNPVKAVTEQATAMANGDFNRRVNIMSNDEIGQLGQAFNNMAIRLREALSQNEEERVKLASVLANMSDGVIATDWQGHIVVHNERAEAILHTEIQEGDNLLQVLPSLSPKLSWPLTEQRVVFCEVSAPDDDTVYYVRLTFTPYQRQEDYTGGVIAVVQDVTEQEKLEQQRKEFVANVSHELRTPLTTIKSYLEALDDGAMQDRELGPKFLDVTRRETDRMIRLVTDLLHMSRLDSKEASLRLQPMPIAPLLEEVATRFAIPIERKNIQLVLDLSAPLPDVWADRDQIRRVLDNLMSNAIKYTADEGGKITVRARQKDDRYVEVRIQDNGIGIPRKDLDRIFERFYRVDKARSRSMGGTGLGLSIAREIIRAHGGEIDMDSELHAGTTVTFTLPVREGEGPK</sequence>
<dbReference type="GO" id="GO:0005886">
    <property type="term" value="C:plasma membrane"/>
    <property type="evidence" value="ECO:0007669"/>
    <property type="project" value="UniProtKB-SubCell"/>
</dbReference>
<dbReference type="InterPro" id="IPR003660">
    <property type="entry name" value="HAMP_dom"/>
</dbReference>
<dbReference type="InterPro" id="IPR050351">
    <property type="entry name" value="BphY/WalK/GraS-like"/>
</dbReference>
<dbReference type="GO" id="GO:0007234">
    <property type="term" value="P:osmosensory signaling via phosphorelay pathway"/>
    <property type="evidence" value="ECO:0007669"/>
    <property type="project" value="TreeGrafter"/>
</dbReference>
<dbReference type="Pfam" id="PF02518">
    <property type="entry name" value="HATPase_c"/>
    <property type="match status" value="1"/>
</dbReference>
<dbReference type="PROSITE" id="PS50109">
    <property type="entry name" value="HIS_KIN"/>
    <property type="match status" value="1"/>
</dbReference>
<dbReference type="Pfam" id="PF00672">
    <property type="entry name" value="HAMP"/>
    <property type="match status" value="1"/>
</dbReference>
<dbReference type="GO" id="GO:0000155">
    <property type="term" value="F:phosphorelay sensor kinase activity"/>
    <property type="evidence" value="ECO:0007669"/>
    <property type="project" value="InterPro"/>
</dbReference>
<dbReference type="InterPro" id="IPR000014">
    <property type="entry name" value="PAS"/>
</dbReference>
<dbReference type="SUPFAM" id="SSF55785">
    <property type="entry name" value="PYP-like sensor domain (PAS domain)"/>
    <property type="match status" value="1"/>
</dbReference>
<keyword evidence="11 14" id="KW-1133">Transmembrane helix</keyword>
<keyword evidence="6" id="KW-0808">Transferase</keyword>
<dbReference type="SUPFAM" id="SSF55874">
    <property type="entry name" value="ATPase domain of HSP90 chaperone/DNA topoisomerase II/histidine kinase"/>
    <property type="match status" value="1"/>
</dbReference>
<dbReference type="CDD" id="cd06225">
    <property type="entry name" value="HAMP"/>
    <property type="match status" value="1"/>
</dbReference>
<dbReference type="AlphaFoldDB" id="A0A1U9KB26"/>
<evidence type="ECO:0000256" key="6">
    <source>
        <dbReference type="ARBA" id="ARBA00022679"/>
    </source>
</evidence>
<gene>
    <name evidence="18" type="ORF">B0W44_17560</name>
</gene>
<dbReference type="InterPro" id="IPR000700">
    <property type="entry name" value="PAS-assoc_C"/>
</dbReference>
<evidence type="ECO:0000256" key="11">
    <source>
        <dbReference type="ARBA" id="ARBA00022989"/>
    </source>
</evidence>
<dbReference type="InterPro" id="IPR049814">
    <property type="entry name" value="Resp_reg_WalK"/>
</dbReference>
<dbReference type="InterPro" id="IPR036097">
    <property type="entry name" value="HisK_dim/P_sf"/>
</dbReference>
<evidence type="ECO:0000256" key="4">
    <source>
        <dbReference type="ARBA" id="ARBA00022475"/>
    </source>
</evidence>
<dbReference type="CDD" id="cd00082">
    <property type="entry name" value="HisKA"/>
    <property type="match status" value="1"/>
</dbReference>
<dbReference type="PANTHER" id="PTHR42878">
    <property type="entry name" value="TWO-COMPONENT HISTIDINE KINASE"/>
    <property type="match status" value="1"/>
</dbReference>
<dbReference type="CDD" id="cd00130">
    <property type="entry name" value="PAS"/>
    <property type="match status" value="1"/>
</dbReference>
<dbReference type="InterPro" id="IPR029151">
    <property type="entry name" value="Sensor-like_sf"/>
</dbReference>
<dbReference type="InterPro" id="IPR057640">
    <property type="entry name" value="Cache_WalK"/>
</dbReference>
<evidence type="ECO:0000259" key="16">
    <source>
        <dbReference type="PROSITE" id="PS50113"/>
    </source>
</evidence>
<dbReference type="EC" id="2.7.13.3" evidence="3"/>
<keyword evidence="12" id="KW-0902">Two-component regulatory system</keyword>
<dbReference type="KEGG" id="ntr:B0W44_17560"/>
<dbReference type="InterPro" id="IPR005467">
    <property type="entry name" value="His_kinase_dom"/>
</dbReference>
<evidence type="ECO:0000256" key="2">
    <source>
        <dbReference type="ARBA" id="ARBA00004651"/>
    </source>
</evidence>
<dbReference type="CDD" id="cd00075">
    <property type="entry name" value="HATPase"/>
    <property type="match status" value="1"/>
</dbReference>
<keyword evidence="10" id="KW-0067">ATP-binding</keyword>
<protein>
    <recommendedName>
        <fullName evidence="3">histidine kinase</fullName>
        <ecNumber evidence="3">2.7.13.3</ecNumber>
    </recommendedName>
</protein>
<dbReference type="PROSITE" id="PS50113">
    <property type="entry name" value="PAC"/>
    <property type="match status" value="1"/>
</dbReference>
<keyword evidence="8" id="KW-0547">Nucleotide-binding</keyword>
<evidence type="ECO:0000256" key="13">
    <source>
        <dbReference type="ARBA" id="ARBA00023136"/>
    </source>
</evidence>
<dbReference type="GO" id="GO:0000156">
    <property type="term" value="F:phosphorelay response regulator activity"/>
    <property type="evidence" value="ECO:0007669"/>
    <property type="project" value="TreeGrafter"/>
</dbReference>
<dbReference type="PANTHER" id="PTHR42878:SF7">
    <property type="entry name" value="SENSOR HISTIDINE KINASE GLRK"/>
    <property type="match status" value="1"/>
</dbReference>
<dbReference type="SMART" id="SM00304">
    <property type="entry name" value="HAMP"/>
    <property type="match status" value="1"/>
</dbReference>
<dbReference type="Pfam" id="PF23846">
    <property type="entry name" value="Cache_WalK"/>
    <property type="match status" value="1"/>
</dbReference>
<dbReference type="Pfam" id="PF00512">
    <property type="entry name" value="HisKA"/>
    <property type="match status" value="1"/>
</dbReference>
<dbReference type="InterPro" id="IPR003594">
    <property type="entry name" value="HATPase_dom"/>
</dbReference>
<evidence type="ECO:0000313" key="19">
    <source>
        <dbReference type="Proteomes" id="UP000188603"/>
    </source>
</evidence>
<name>A0A1U9KB26_9BACL</name>
<dbReference type="Gene3D" id="1.10.8.500">
    <property type="entry name" value="HAMP domain in histidine kinase"/>
    <property type="match status" value="1"/>
</dbReference>
<evidence type="ECO:0000259" key="17">
    <source>
        <dbReference type="PROSITE" id="PS50885"/>
    </source>
</evidence>
<feature type="transmembrane region" description="Helical" evidence="14">
    <location>
        <begin position="182"/>
        <end position="201"/>
    </location>
</feature>
<dbReference type="OrthoDB" id="9813151at2"/>
<dbReference type="FunFam" id="1.10.287.130:FF:000001">
    <property type="entry name" value="Two-component sensor histidine kinase"/>
    <property type="match status" value="1"/>
</dbReference>
<organism evidence="18 19">
    <name type="scientific">Novibacillus thermophilus</name>
    <dbReference type="NCBI Taxonomy" id="1471761"/>
    <lineage>
        <taxon>Bacteria</taxon>
        <taxon>Bacillati</taxon>
        <taxon>Bacillota</taxon>
        <taxon>Bacilli</taxon>
        <taxon>Bacillales</taxon>
        <taxon>Thermoactinomycetaceae</taxon>
        <taxon>Novibacillus</taxon>
    </lineage>
</organism>
<dbReference type="PROSITE" id="PS50885">
    <property type="entry name" value="HAMP"/>
    <property type="match status" value="1"/>
</dbReference>
<dbReference type="SMART" id="SM00388">
    <property type="entry name" value="HisKA"/>
    <property type="match status" value="1"/>
</dbReference>
<dbReference type="EMBL" id="CP019699">
    <property type="protein sequence ID" value="AQS57277.1"/>
    <property type="molecule type" value="Genomic_DNA"/>
</dbReference>
<feature type="domain" description="PAC" evidence="16">
    <location>
        <begin position="319"/>
        <end position="377"/>
    </location>
</feature>
<evidence type="ECO:0000256" key="14">
    <source>
        <dbReference type="SAM" id="Phobius"/>
    </source>
</evidence>
<comment type="catalytic activity">
    <reaction evidence="1">
        <text>ATP + protein L-histidine = ADP + protein N-phospho-L-histidine.</text>
        <dbReference type="EC" id="2.7.13.3"/>
    </reaction>
</comment>
<dbReference type="RefSeq" id="WP_077721147.1">
    <property type="nucleotide sequence ID" value="NZ_CP019699.1"/>
</dbReference>